<evidence type="ECO:0000256" key="1">
    <source>
        <dbReference type="SAM" id="SignalP"/>
    </source>
</evidence>
<evidence type="ECO:0008006" key="4">
    <source>
        <dbReference type="Google" id="ProtNLM"/>
    </source>
</evidence>
<gene>
    <name evidence="2" type="ORF">FJM51_15235</name>
</gene>
<protein>
    <recommendedName>
        <fullName evidence="4">Transporter</fullName>
    </recommendedName>
</protein>
<evidence type="ECO:0000313" key="2">
    <source>
        <dbReference type="EMBL" id="TPE49235.1"/>
    </source>
</evidence>
<proteinExistence type="predicted"/>
<feature type="signal peptide" evidence="1">
    <location>
        <begin position="1"/>
        <end position="21"/>
    </location>
</feature>
<feature type="chain" id="PRO_5021241971" description="Transporter" evidence="1">
    <location>
        <begin position="22"/>
        <end position="255"/>
    </location>
</feature>
<keyword evidence="1" id="KW-0732">Signal</keyword>
<accession>A0A501WLF6</accession>
<keyword evidence="3" id="KW-1185">Reference proteome</keyword>
<dbReference type="Proteomes" id="UP000319255">
    <property type="component" value="Unassembled WGS sequence"/>
</dbReference>
<dbReference type="EMBL" id="VFRP01000016">
    <property type="protein sequence ID" value="TPE49235.1"/>
    <property type="molecule type" value="Genomic_DNA"/>
</dbReference>
<dbReference type="OrthoDB" id="9809066at2"/>
<dbReference type="AlphaFoldDB" id="A0A501WLF6"/>
<dbReference type="RefSeq" id="WP_140455000.1">
    <property type="nucleotide sequence ID" value="NZ_VFRP01000016.1"/>
</dbReference>
<sequence>MKQFAAAGLLGLLAAAGPALAQDAAQANNPLANTKALNFQTLYTGELTGVDRDANQFTIRYAQPFSAFGGQWLMRATLPVNTFPVADGGNDTGLGDFNVFAAYLIDTGDPGISFGVGPEFTLPTASEDSLGAGKWQAGFANVLFDARSPKFQWGYLLTWQASFAGEEDRPYVSVGALQPFGFYQLGQGWYLRSTGIWSYSFTTDAYAVPIGLGVGKVIKTPRAVVNAFLEPQYSVATRGDGQPEWNIFGGVNFQF</sequence>
<organism evidence="2 3">
    <name type="scientific">Amaricoccus solimangrovi</name>
    <dbReference type="NCBI Taxonomy" id="2589815"/>
    <lineage>
        <taxon>Bacteria</taxon>
        <taxon>Pseudomonadati</taxon>
        <taxon>Pseudomonadota</taxon>
        <taxon>Alphaproteobacteria</taxon>
        <taxon>Rhodobacterales</taxon>
        <taxon>Paracoccaceae</taxon>
        <taxon>Amaricoccus</taxon>
    </lineage>
</organism>
<comment type="caution">
    <text evidence="2">The sequence shown here is derived from an EMBL/GenBank/DDBJ whole genome shotgun (WGS) entry which is preliminary data.</text>
</comment>
<evidence type="ECO:0000313" key="3">
    <source>
        <dbReference type="Proteomes" id="UP000319255"/>
    </source>
</evidence>
<name>A0A501WLF6_9RHOB</name>
<reference evidence="2 3" key="1">
    <citation type="submission" date="2019-06" db="EMBL/GenBank/DDBJ databases">
        <title>A novel bacterium of genus Amaricoccus, isolated from marine sediment.</title>
        <authorList>
            <person name="Huang H."/>
            <person name="Mo K."/>
            <person name="Hu Y."/>
        </authorList>
    </citation>
    <scope>NUCLEOTIDE SEQUENCE [LARGE SCALE GENOMIC DNA]</scope>
    <source>
        <strain evidence="2 3">HB172011</strain>
    </source>
</reference>